<comment type="similarity">
    <text evidence="3">Belongs to the BRX1 family.</text>
</comment>
<dbReference type="PANTHER" id="PTHR13634">
    <property type="entry name" value="RIBOSOME BIOGENESIS PROTEIN BRIX"/>
    <property type="match status" value="1"/>
</dbReference>
<comment type="function">
    <text evidence="1">Required for biogenesis of the 60S ribosomal subunit.</text>
</comment>
<dbReference type="AlphaFoldDB" id="A0A336M390"/>
<evidence type="ECO:0000256" key="6">
    <source>
        <dbReference type="ARBA" id="ARBA00023242"/>
    </source>
</evidence>
<reference evidence="9" key="1">
    <citation type="submission" date="2018-04" db="EMBL/GenBank/DDBJ databases">
        <authorList>
            <person name="Go L.Y."/>
            <person name="Mitchell J.A."/>
        </authorList>
    </citation>
    <scope>NUCLEOTIDE SEQUENCE</scope>
    <source>
        <tissue evidence="9">Whole organism</tissue>
    </source>
</reference>
<dbReference type="Pfam" id="PF04427">
    <property type="entry name" value="Brix"/>
    <property type="match status" value="1"/>
</dbReference>
<comment type="subcellular location">
    <subcellularLocation>
        <location evidence="2">Nucleus</location>
        <location evidence="2">Nucleolus</location>
    </subcellularLocation>
</comment>
<proteinExistence type="inferred from homology"/>
<dbReference type="SMART" id="SM00879">
    <property type="entry name" value="Brix"/>
    <property type="match status" value="1"/>
</dbReference>
<dbReference type="InterPro" id="IPR007109">
    <property type="entry name" value="Brix"/>
</dbReference>
<gene>
    <name evidence="10" type="primary">CSON011330</name>
</gene>
<dbReference type="EMBL" id="UFQS01000490">
    <property type="protein sequence ID" value="SSX04362.1"/>
    <property type="molecule type" value="Genomic_DNA"/>
</dbReference>
<keyword evidence="6" id="KW-0539">Nucleus</keyword>
<evidence type="ECO:0000259" key="8">
    <source>
        <dbReference type="PROSITE" id="PS50833"/>
    </source>
</evidence>
<evidence type="ECO:0000256" key="5">
    <source>
        <dbReference type="ARBA" id="ARBA00022517"/>
    </source>
</evidence>
<dbReference type="SUPFAM" id="SSF52954">
    <property type="entry name" value="Class II aaRS ABD-related"/>
    <property type="match status" value="1"/>
</dbReference>
<organism evidence="10">
    <name type="scientific">Culicoides sonorensis</name>
    <name type="common">Biting midge</name>
    <dbReference type="NCBI Taxonomy" id="179676"/>
    <lineage>
        <taxon>Eukaryota</taxon>
        <taxon>Metazoa</taxon>
        <taxon>Ecdysozoa</taxon>
        <taxon>Arthropoda</taxon>
        <taxon>Hexapoda</taxon>
        <taxon>Insecta</taxon>
        <taxon>Pterygota</taxon>
        <taxon>Neoptera</taxon>
        <taxon>Endopterygota</taxon>
        <taxon>Diptera</taxon>
        <taxon>Nematocera</taxon>
        <taxon>Chironomoidea</taxon>
        <taxon>Ceratopogonidae</taxon>
        <taxon>Ceratopogoninae</taxon>
        <taxon>Culicoides</taxon>
        <taxon>Monoculicoides</taxon>
    </lineage>
</organism>
<evidence type="ECO:0000256" key="2">
    <source>
        <dbReference type="ARBA" id="ARBA00004604"/>
    </source>
</evidence>
<dbReference type="GO" id="GO:0000027">
    <property type="term" value="P:ribosomal large subunit assembly"/>
    <property type="evidence" value="ECO:0007669"/>
    <property type="project" value="TreeGrafter"/>
</dbReference>
<dbReference type="PANTHER" id="PTHR13634:SF0">
    <property type="entry name" value="RIBOSOME BIOGENESIS PROTEIN BRX1 HOMOLOG"/>
    <property type="match status" value="1"/>
</dbReference>
<evidence type="ECO:0000256" key="3">
    <source>
        <dbReference type="ARBA" id="ARBA00006369"/>
    </source>
</evidence>
<feature type="region of interest" description="Disordered" evidence="7">
    <location>
        <begin position="1"/>
        <end position="24"/>
    </location>
</feature>
<reference evidence="10" key="2">
    <citation type="submission" date="2018-07" db="EMBL/GenBank/DDBJ databases">
        <authorList>
            <person name="Quirk P.G."/>
            <person name="Krulwich T.A."/>
        </authorList>
    </citation>
    <scope>NUCLEOTIDE SEQUENCE</scope>
</reference>
<evidence type="ECO:0000256" key="7">
    <source>
        <dbReference type="SAM" id="MobiDB-lite"/>
    </source>
</evidence>
<sequence length="335" mass="39507">MGKLTKKEIRKGAKKRKIDNSEKEVKEVLPPAKIIRQDSDADVYVKKSKWKNKRRVLVLCARGISYRDRHLLRDIKTLMPHHKAEPKMERWKTFSVIKEMAEMKHCDKALLFEGRHKRDLYMWLSSIPDGPSVKFLIESLSTMGELRLVGNCLRGSRPLLSFNEEFNKEPFLKVIKELLTQVFGVPNHHPKSQPFIDRVYTFVYLDKRIWFRHYQILSEDGALSEIGPRFVMNPVKIFEDSFSGQTLWENPDYVSPARYRQQLRKNAKYRYMNRTEQKVAHEVTKPKTSYHLDPFNDIFEGEKLALKAKELLKKEIKQENGNTEVNNHGFVEEDE</sequence>
<feature type="domain" description="Brix" evidence="8">
    <location>
        <begin position="54"/>
        <end position="243"/>
    </location>
</feature>
<evidence type="ECO:0000313" key="9">
    <source>
        <dbReference type="EMBL" id="SSX04362.1"/>
    </source>
</evidence>
<protein>
    <recommendedName>
        <fullName evidence="4">Ribosome biogenesis protein BRX1 homolog</fullName>
    </recommendedName>
</protein>
<dbReference type="GO" id="GO:0006364">
    <property type="term" value="P:rRNA processing"/>
    <property type="evidence" value="ECO:0007669"/>
    <property type="project" value="InterPro"/>
</dbReference>
<keyword evidence="5" id="KW-0690">Ribosome biogenesis</keyword>
<dbReference type="GO" id="GO:0005730">
    <property type="term" value="C:nucleolus"/>
    <property type="evidence" value="ECO:0007669"/>
    <property type="project" value="UniProtKB-SubCell"/>
</dbReference>
<evidence type="ECO:0000256" key="4">
    <source>
        <dbReference type="ARBA" id="ARBA00020522"/>
    </source>
</evidence>
<accession>A0A336M390</accession>
<feature type="compositionally biased region" description="Basic and acidic residues" evidence="7">
    <location>
        <begin position="1"/>
        <end position="11"/>
    </location>
</feature>
<evidence type="ECO:0000313" key="10">
    <source>
        <dbReference type="EMBL" id="SSX24726.1"/>
    </source>
</evidence>
<dbReference type="InterPro" id="IPR026532">
    <property type="entry name" value="BRX1"/>
</dbReference>
<dbReference type="GO" id="GO:0019843">
    <property type="term" value="F:rRNA binding"/>
    <property type="evidence" value="ECO:0007669"/>
    <property type="project" value="InterPro"/>
</dbReference>
<dbReference type="EMBL" id="UFQT01000490">
    <property type="protein sequence ID" value="SSX24726.1"/>
    <property type="molecule type" value="Genomic_DNA"/>
</dbReference>
<name>A0A336M390_CULSO</name>
<dbReference type="VEuPathDB" id="VectorBase:CSON011330"/>
<evidence type="ECO:0000256" key="1">
    <source>
        <dbReference type="ARBA" id="ARBA00003439"/>
    </source>
</evidence>
<dbReference type="PROSITE" id="PS50833">
    <property type="entry name" value="BRIX"/>
    <property type="match status" value="1"/>
</dbReference>
<dbReference type="OMA" id="YMWLANA"/>